<dbReference type="CDD" id="cd13954">
    <property type="entry name" value="7tmA_OR"/>
    <property type="match status" value="1"/>
</dbReference>
<proteinExistence type="inferred from homology"/>
<feature type="transmembrane region" description="Helical" evidence="14">
    <location>
        <begin position="203"/>
        <end position="227"/>
    </location>
</feature>
<dbReference type="PRINTS" id="PR00237">
    <property type="entry name" value="GPCRRHODOPSN"/>
</dbReference>
<dbReference type="InterPro" id="IPR000276">
    <property type="entry name" value="GPCR_Rhodpsn"/>
</dbReference>
<dbReference type="GO" id="GO:0004984">
    <property type="term" value="F:olfactory receptor activity"/>
    <property type="evidence" value="ECO:0007669"/>
    <property type="project" value="InterPro"/>
</dbReference>
<dbReference type="PANTHER" id="PTHR24242">
    <property type="entry name" value="G-PROTEIN COUPLED RECEPTOR"/>
    <property type="match status" value="1"/>
</dbReference>
<dbReference type="SUPFAM" id="SSF81321">
    <property type="entry name" value="Family A G protein-coupled receptor-like"/>
    <property type="match status" value="1"/>
</dbReference>
<protein>
    <recommendedName>
        <fullName evidence="14">Olfactory receptor</fullName>
    </recommendedName>
</protein>
<comment type="similarity">
    <text evidence="13">Belongs to the G-protein coupled receptor 1 family.</text>
</comment>
<dbReference type="Ensembl" id="ENSCPBT00000041441.1">
    <property type="protein sequence ID" value="ENSCPBP00000035332.1"/>
    <property type="gene ID" value="ENSCPBG00000024599.1"/>
</dbReference>
<dbReference type="PANTHER" id="PTHR24242:SF359">
    <property type="entry name" value="ODORANT RECEPTOR-RELATED"/>
    <property type="match status" value="1"/>
</dbReference>
<name>A0A8C3IKP3_CHRPI</name>
<evidence type="ECO:0000256" key="6">
    <source>
        <dbReference type="ARBA" id="ARBA00022989"/>
    </source>
</evidence>
<dbReference type="InterPro" id="IPR050939">
    <property type="entry name" value="Olfactory_GPCR1"/>
</dbReference>
<evidence type="ECO:0000259" key="15">
    <source>
        <dbReference type="PROSITE" id="PS50262"/>
    </source>
</evidence>
<keyword evidence="8 14" id="KW-0472">Membrane</keyword>
<dbReference type="Gene3D" id="1.20.1070.10">
    <property type="entry name" value="Rhodopsin 7-helix transmembrane proteins"/>
    <property type="match status" value="1"/>
</dbReference>
<evidence type="ECO:0000256" key="10">
    <source>
        <dbReference type="ARBA" id="ARBA00023170"/>
    </source>
</evidence>
<keyword evidence="12 13" id="KW-0807">Transducer</keyword>
<feature type="transmembrane region" description="Helical" evidence="14">
    <location>
        <begin position="248"/>
        <end position="266"/>
    </location>
</feature>
<dbReference type="FunFam" id="1.20.1070.10:FF:000010">
    <property type="entry name" value="Olfactory receptor"/>
    <property type="match status" value="1"/>
</dbReference>
<keyword evidence="2 14" id="KW-1003">Cell membrane</keyword>
<evidence type="ECO:0000256" key="8">
    <source>
        <dbReference type="ARBA" id="ARBA00023136"/>
    </source>
</evidence>
<dbReference type="GO" id="GO:0005886">
    <property type="term" value="C:plasma membrane"/>
    <property type="evidence" value="ECO:0007669"/>
    <property type="project" value="UniProtKB-SubCell"/>
</dbReference>
<evidence type="ECO:0000256" key="9">
    <source>
        <dbReference type="ARBA" id="ARBA00023157"/>
    </source>
</evidence>
<dbReference type="GeneTree" id="ENSGT01090000260086"/>
<evidence type="ECO:0000256" key="14">
    <source>
        <dbReference type="RuleBase" id="RU363047"/>
    </source>
</evidence>
<feature type="transmembrane region" description="Helical" evidence="14">
    <location>
        <begin position="27"/>
        <end position="56"/>
    </location>
</feature>
<evidence type="ECO:0000256" key="12">
    <source>
        <dbReference type="ARBA" id="ARBA00023224"/>
    </source>
</evidence>
<dbReference type="AlphaFoldDB" id="A0A8C3IKP3"/>
<dbReference type="Proteomes" id="UP000694380">
    <property type="component" value="Unplaced"/>
</dbReference>
<dbReference type="PRINTS" id="PR00245">
    <property type="entry name" value="OLFACTORYR"/>
</dbReference>
<evidence type="ECO:0000256" key="2">
    <source>
        <dbReference type="ARBA" id="ARBA00022475"/>
    </source>
</evidence>
<dbReference type="GO" id="GO:0004930">
    <property type="term" value="F:G protein-coupled receptor activity"/>
    <property type="evidence" value="ECO:0007669"/>
    <property type="project" value="UniProtKB-KW"/>
</dbReference>
<evidence type="ECO:0000256" key="5">
    <source>
        <dbReference type="ARBA" id="ARBA00022725"/>
    </source>
</evidence>
<organism evidence="16 17">
    <name type="scientific">Chrysemys picta bellii</name>
    <name type="common">Western painted turtle</name>
    <name type="synonym">Emys bellii</name>
    <dbReference type="NCBI Taxonomy" id="8478"/>
    <lineage>
        <taxon>Eukaryota</taxon>
        <taxon>Metazoa</taxon>
        <taxon>Chordata</taxon>
        <taxon>Craniata</taxon>
        <taxon>Vertebrata</taxon>
        <taxon>Euteleostomi</taxon>
        <taxon>Archelosauria</taxon>
        <taxon>Testudinata</taxon>
        <taxon>Testudines</taxon>
        <taxon>Cryptodira</taxon>
        <taxon>Durocryptodira</taxon>
        <taxon>Testudinoidea</taxon>
        <taxon>Emydidae</taxon>
        <taxon>Chrysemys</taxon>
    </lineage>
</organism>
<keyword evidence="5 14" id="KW-0552">Olfaction</keyword>
<evidence type="ECO:0000256" key="7">
    <source>
        <dbReference type="ARBA" id="ARBA00023040"/>
    </source>
</evidence>
<feature type="domain" description="G-protein coupled receptors family 1 profile" evidence="15">
    <location>
        <begin position="47"/>
        <end position="296"/>
    </location>
</feature>
<keyword evidence="11" id="KW-0325">Glycoprotein</keyword>
<keyword evidence="4 13" id="KW-0812">Transmembrane</keyword>
<sequence length="360" mass="40032">MDLMAGAEIENQTSVQKFILLGFPGTWYFRISLAVVFSIMYFLTIVGNLSVIALVWTHPWLHSPMYFFLCNLSFLEIWYTTACVPKAIGIMLGKSQIISFTGCILQLYFILSLGSTECLILAVMAYDRYLAICHPLRYSSLMNSTFSAQLALVSWLSGFLAISVLASLISRLSFCGPNIINHFFCDIDSWIALSCTDTSLIELATFIISINVLLGSCAVTLVSYIYIISTICRIPSAQGRQKAFSTCSAHLTVVTIWYGSSIFLYVKPSAQNSLDLNKIVNVFNTIVTPLLNPFIYTLRNKEVKHGTALLHSTSPLPFGSRWCTKIDIRHCHITVQSEAPGQTCFVSWRLSPASSLTEPS</sequence>
<dbReference type="PROSITE" id="PS00237">
    <property type="entry name" value="G_PROTEIN_RECEP_F1_1"/>
    <property type="match status" value="1"/>
</dbReference>
<keyword evidence="7 13" id="KW-0297">G-protein coupled receptor</keyword>
<feature type="transmembrane region" description="Helical" evidence="14">
    <location>
        <begin position="104"/>
        <end position="126"/>
    </location>
</feature>
<reference evidence="16" key="1">
    <citation type="submission" date="2025-08" db="UniProtKB">
        <authorList>
            <consortium name="Ensembl"/>
        </authorList>
    </citation>
    <scope>IDENTIFICATION</scope>
</reference>
<evidence type="ECO:0000256" key="11">
    <source>
        <dbReference type="ARBA" id="ARBA00023180"/>
    </source>
</evidence>
<dbReference type="Pfam" id="PF13853">
    <property type="entry name" value="7tm_4"/>
    <property type="match status" value="1"/>
</dbReference>
<accession>A0A8C3IKP3</accession>
<keyword evidence="6 14" id="KW-1133">Transmembrane helix</keyword>
<evidence type="ECO:0000256" key="1">
    <source>
        <dbReference type="ARBA" id="ARBA00004651"/>
    </source>
</evidence>
<dbReference type="OMA" id="IRHCHIT"/>
<keyword evidence="9" id="KW-1015">Disulfide bond</keyword>
<evidence type="ECO:0000256" key="4">
    <source>
        <dbReference type="ARBA" id="ARBA00022692"/>
    </source>
</evidence>
<keyword evidence="10 13" id="KW-0675">Receptor</keyword>
<evidence type="ECO:0000256" key="13">
    <source>
        <dbReference type="RuleBase" id="RU000688"/>
    </source>
</evidence>
<reference evidence="16" key="2">
    <citation type="submission" date="2025-09" db="UniProtKB">
        <authorList>
            <consortium name="Ensembl"/>
        </authorList>
    </citation>
    <scope>IDENTIFICATION</scope>
</reference>
<feature type="transmembrane region" description="Helical" evidence="14">
    <location>
        <begin position="146"/>
        <end position="169"/>
    </location>
</feature>
<dbReference type="PROSITE" id="PS50262">
    <property type="entry name" value="G_PROTEIN_RECEP_F1_2"/>
    <property type="match status" value="1"/>
</dbReference>
<keyword evidence="17" id="KW-1185">Reference proteome</keyword>
<comment type="subcellular location">
    <subcellularLocation>
        <location evidence="1 14">Cell membrane</location>
        <topology evidence="1 14">Multi-pass membrane protein</topology>
    </subcellularLocation>
</comment>
<feature type="transmembrane region" description="Helical" evidence="14">
    <location>
        <begin position="278"/>
        <end position="298"/>
    </location>
</feature>
<evidence type="ECO:0000256" key="3">
    <source>
        <dbReference type="ARBA" id="ARBA00022606"/>
    </source>
</evidence>
<dbReference type="InterPro" id="IPR000725">
    <property type="entry name" value="Olfact_rcpt"/>
</dbReference>
<feature type="transmembrane region" description="Helical" evidence="14">
    <location>
        <begin position="68"/>
        <end position="92"/>
    </location>
</feature>
<evidence type="ECO:0000313" key="16">
    <source>
        <dbReference type="Ensembl" id="ENSCPBP00000035332.1"/>
    </source>
</evidence>
<keyword evidence="3 14" id="KW-0716">Sensory transduction</keyword>
<evidence type="ECO:0000313" key="17">
    <source>
        <dbReference type="Proteomes" id="UP000694380"/>
    </source>
</evidence>
<dbReference type="InterPro" id="IPR017452">
    <property type="entry name" value="GPCR_Rhodpsn_7TM"/>
</dbReference>